<protein>
    <submittedName>
        <fullName evidence="2">Relaxase/mobilization nuclease family protein</fullName>
    </submittedName>
</protein>
<dbReference type="RefSeq" id="WP_012599526.1">
    <property type="nucleotide sequence ID" value="NC_011737.1"/>
</dbReference>
<dbReference type="Proteomes" id="UP000002384">
    <property type="component" value="Plasmid pP742402"/>
</dbReference>
<dbReference type="KEGG" id="cyc:PCC7424_5445"/>
<geneLocation type="plasmid" evidence="2 3">
    <name>pP742402</name>
</geneLocation>
<evidence type="ECO:0000313" key="3">
    <source>
        <dbReference type="Proteomes" id="UP000002384"/>
    </source>
</evidence>
<dbReference type="HOGENOM" id="CLU_022309_3_0_3"/>
<dbReference type="OrthoDB" id="423968at2"/>
<evidence type="ECO:0000259" key="1">
    <source>
        <dbReference type="Pfam" id="PF03432"/>
    </source>
</evidence>
<feature type="domain" description="MobA/VirD2-like nuclease" evidence="1">
    <location>
        <begin position="17"/>
        <end position="142"/>
    </location>
</feature>
<sequence length="306" mass="34722">MIAKQIKGSNFYGCLAYVLSKHSAVIIDGNVSGTSPGELTKEFQLCSQNNRRVTRPVYHAVLSTPPNEKPDPGTWKAIASDFLEGMNFTDVPYIVVEHNDTDHNHIHIVAGRVRANGTCVSDSWDYIRSPKVVRHLEDKYGLSSPINNRYTLKNNKPIQLDDYQASSTDESGAYNLLKTTIDSVYPHCESLVDLAKILRQQDIKLGIRKTKRTNTVQGVRYGIGKYNFSGTQLGRDYTLPGLTHKSRRSHQLTFNSTSDLALIESLRNLQVVRELEQVQIQQQQIQIKLEDDEMIEIQPKPRSRRR</sequence>
<keyword evidence="2" id="KW-0614">Plasmid</keyword>
<dbReference type="AlphaFoldDB" id="B7KMJ7"/>
<proteinExistence type="predicted"/>
<dbReference type="InterPro" id="IPR005094">
    <property type="entry name" value="Endonuclease_MobA/VirD2"/>
</dbReference>
<accession>B7KMJ7</accession>
<gene>
    <name evidence="2" type="ordered locus">PCC7424_5445</name>
</gene>
<organism evidence="2 3">
    <name type="scientific">Gloeothece citriformis (strain PCC 7424)</name>
    <name type="common">Cyanothece sp. (strain PCC 7424)</name>
    <dbReference type="NCBI Taxonomy" id="65393"/>
    <lineage>
        <taxon>Bacteria</taxon>
        <taxon>Bacillati</taxon>
        <taxon>Cyanobacteriota</taxon>
        <taxon>Cyanophyceae</taxon>
        <taxon>Oscillatoriophycideae</taxon>
        <taxon>Chroococcales</taxon>
        <taxon>Aphanothecaceae</taxon>
        <taxon>Gloeothece</taxon>
        <taxon>Gloeothece citriformis</taxon>
    </lineage>
</organism>
<reference evidence="3" key="1">
    <citation type="journal article" date="2011" name="MBio">
        <title>Novel metabolic attributes of the genus Cyanothece, comprising a group of unicellular nitrogen-fixing Cyanobacteria.</title>
        <authorList>
            <person name="Bandyopadhyay A."/>
            <person name="Elvitigala T."/>
            <person name="Welsh E."/>
            <person name="Stockel J."/>
            <person name="Liberton M."/>
            <person name="Min H."/>
            <person name="Sherman L.A."/>
            <person name="Pakrasi H.B."/>
        </authorList>
    </citation>
    <scope>NUCLEOTIDE SEQUENCE [LARGE SCALE GENOMIC DNA]</scope>
    <source>
        <strain evidence="3">PCC 7424</strain>
        <plasmid evidence="3">pP742402</plasmid>
    </source>
</reference>
<dbReference type="EMBL" id="CP001293">
    <property type="protein sequence ID" value="ACK74019.1"/>
    <property type="molecule type" value="Genomic_DNA"/>
</dbReference>
<dbReference type="Pfam" id="PF03432">
    <property type="entry name" value="Relaxase"/>
    <property type="match status" value="1"/>
</dbReference>
<name>B7KMJ7_GLOC7</name>
<evidence type="ECO:0000313" key="2">
    <source>
        <dbReference type="EMBL" id="ACK74019.1"/>
    </source>
</evidence>
<keyword evidence="3" id="KW-1185">Reference proteome</keyword>